<dbReference type="SUPFAM" id="SSF50965">
    <property type="entry name" value="Galactose oxidase, central domain"/>
    <property type="match status" value="1"/>
</dbReference>
<dbReference type="AlphaFoldDB" id="A0A9P6J4A2"/>
<keyword evidence="2" id="KW-0812">Transmembrane</keyword>
<evidence type="ECO:0000256" key="2">
    <source>
        <dbReference type="SAM" id="Phobius"/>
    </source>
</evidence>
<name>A0A9P6J4A2_MORAP</name>
<sequence>MAWTRGQNTEPSMIRSDMTCTVAGDNFIAWGGEYLGVRIEGLGTPIIYNLKSSTWTTQFSPFPQSRVSPSTSATMAPSPTDSSAVSGSKYGSAAGVGAAVGVAIVFVAFLGFWLFKRYSRNRKQPSGHDAVAKEAVMADMGKAGSKAEQHEVSEGSLQAPQAAPGGNMYQHVPTFVGLYSYTTPASGELPTTSTGAAQHQQAPLVMGQYHPQPPLVGQYLYNPASASEYQPPPMSPAAYPLPPTPSGEDDEFHDQRLREQIEVLQAQQEVQYWTQQEQLRRLRNHQQEQLRMLQQQLKPR</sequence>
<gene>
    <name evidence="3" type="ORF">BGZ70_008169</name>
</gene>
<comment type="caution">
    <text evidence="3">The sequence shown here is derived from an EMBL/GenBank/DDBJ whole genome shotgun (WGS) entry which is preliminary data.</text>
</comment>
<protein>
    <submittedName>
        <fullName evidence="3">Uncharacterized protein</fullName>
    </submittedName>
</protein>
<dbReference type="InterPro" id="IPR011043">
    <property type="entry name" value="Gal_Oxase/kelch_b-propeller"/>
</dbReference>
<proteinExistence type="predicted"/>
<evidence type="ECO:0000256" key="1">
    <source>
        <dbReference type="SAM" id="MobiDB-lite"/>
    </source>
</evidence>
<feature type="transmembrane region" description="Helical" evidence="2">
    <location>
        <begin position="93"/>
        <end position="115"/>
    </location>
</feature>
<evidence type="ECO:0000313" key="4">
    <source>
        <dbReference type="Proteomes" id="UP000738359"/>
    </source>
</evidence>
<feature type="region of interest" description="Disordered" evidence="1">
    <location>
        <begin position="61"/>
        <end position="87"/>
    </location>
</feature>
<evidence type="ECO:0000313" key="3">
    <source>
        <dbReference type="EMBL" id="KAF9961931.1"/>
    </source>
</evidence>
<dbReference type="Proteomes" id="UP000738359">
    <property type="component" value="Unassembled WGS sequence"/>
</dbReference>
<dbReference type="EMBL" id="JAAAHY010000568">
    <property type="protein sequence ID" value="KAF9961931.1"/>
    <property type="molecule type" value="Genomic_DNA"/>
</dbReference>
<reference evidence="3" key="1">
    <citation type="journal article" date="2020" name="Fungal Divers.">
        <title>Resolving the Mortierellaceae phylogeny through synthesis of multi-gene phylogenetics and phylogenomics.</title>
        <authorList>
            <person name="Vandepol N."/>
            <person name="Liber J."/>
            <person name="Desiro A."/>
            <person name="Na H."/>
            <person name="Kennedy M."/>
            <person name="Barry K."/>
            <person name="Grigoriev I.V."/>
            <person name="Miller A.N."/>
            <person name="O'Donnell K."/>
            <person name="Stajich J.E."/>
            <person name="Bonito G."/>
        </authorList>
    </citation>
    <scope>NUCLEOTIDE SEQUENCE</scope>
    <source>
        <strain evidence="3">CK1249</strain>
    </source>
</reference>
<organism evidence="3 4">
    <name type="scientific">Mortierella alpina</name>
    <name type="common">Oleaginous fungus</name>
    <name type="synonym">Mortierella renispora</name>
    <dbReference type="NCBI Taxonomy" id="64518"/>
    <lineage>
        <taxon>Eukaryota</taxon>
        <taxon>Fungi</taxon>
        <taxon>Fungi incertae sedis</taxon>
        <taxon>Mucoromycota</taxon>
        <taxon>Mortierellomycotina</taxon>
        <taxon>Mortierellomycetes</taxon>
        <taxon>Mortierellales</taxon>
        <taxon>Mortierellaceae</taxon>
        <taxon>Mortierella</taxon>
    </lineage>
</organism>
<keyword evidence="2" id="KW-1133">Transmembrane helix</keyword>
<keyword evidence="4" id="KW-1185">Reference proteome</keyword>
<dbReference type="OrthoDB" id="432528at2759"/>
<accession>A0A9P6J4A2</accession>
<feature type="compositionally biased region" description="Low complexity" evidence="1">
    <location>
        <begin position="68"/>
        <end position="87"/>
    </location>
</feature>
<keyword evidence="2" id="KW-0472">Membrane</keyword>